<protein>
    <recommendedName>
        <fullName evidence="5">Leucine Rich repeat</fullName>
    </recommendedName>
</protein>
<dbReference type="PANTHER" id="PTHR46652">
    <property type="entry name" value="LEUCINE-RICH REPEAT AND IQ DOMAIN-CONTAINING PROTEIN 1-RELATED"/>
    <property type="match status" value="1"/>
</dbReference>
<organism evidence="3 4">
    <name type="scientific">Angomonas deanei</name>
    <dbReference type="NCBI Taxonomy" id="59799"/>
    <lineage>
        <taxon>Eukaryota</taxon>
        <taxon>Discoba</taxon>
        <taxon>Euglenozoa</taxon>
        <taxon>Kinetoplastea</taxon>
        <taxon>Metakinetoplastina</taxon>
        <taxon>Trypanosomatida</taxon>
        <taxon>Trypanosomatidae</taxon>
        <taxon>Strigomonadinae</taxon>
        <taxon>Angomonas</taxon>
    </lineage>
</organism>
<reference evidence="3 4" key="1">
    <citation type="submission" date="2020-08" db="EMBL/GenBank/DDBJ databases">
        <authorList>
            <person name="Newling K."/>
            <person name="Davey J."/>
            <person name="Forrester S."/>
        </authorList>
    </citation>
    <scope>NUCLEOTIDE SEQUENCE [LARGE SCALE GENOMIC DNA]</scope>
    <source>
        <strain evidence="4">Crithidia deanei Carvalho (ATCC PRA-265)</strain>
    </source>
</reference>
<dbReference type="InterPro" id="IPR050836">
    <property type="entry name" value="SDS22/Internalin_LRR"/>
</dbReference>
<dbReference type="Gene3D" id="3.80.10.10">
    <property type="entry name" value="Ribonuclease Inhibitor"/>
    <property type="match status" value="1"/>
</dbReference>
<keyword evidence="2" id="KW-0677">Repeat</keyword>
<dbReference type="PANTHER" id="PTHR46652:SF3">
    <property type="entry name" value="LEUCINE-RICH REPEAT-CONTAINING PROTEIN 9"/>
    <property type="match status" value="1"/>
</dbReference>
<dbReference type="SUPFAM" id="SSF52047">
    <property type="entry name" value="RNI-like"/>
    <property type="match status" value="1"/>
</dbReference>
<dbReference type="EMBL" id="LR877159">
    <property type="protein sequence ID" value="CAD2219891.1"/>
    <property type="molecule type" value="Genomic_DNA"/>
</dbReference>
<evidence type="ECO:0000256" key="1">
    <source>
        <dbReference type="ARBA" id="ARBA00022614"/>
    </source>
</evidence>
<name>A0A7G2CLU2_9TRYP</name>
<dbReference type="InterPro" id="IPR032675">
    <property type="entry name" value="LRR_dom_sf"/>
</dbReference>
<evidence type="ECO:0008006" key="5">
    <source>
        <dbReference type="Google" id="ProtNLM"/>
    </source>
</evidence>
<keyword evidence="4" id="KW-1185">Reference proteome</keyword>
<proteinExistence type="predicted"/>
<evidence type="ECO:0000313" key="4">
    <source>
        <dbReference type="Proteomes" id="UP000515908"/>
    </source>
</evidence>
<gene>
    <name evidence="3" type="ORF">ADEAN_000740400</name>
</gene>
<evidence type="ECO:0000256" key="2">
    <source>
        <dbReference type="ARBA" id="ARBA00022737"/>
    </source>
</evidence>
<sequence length="394" mass="42780">MNSFYALSSVMEYLSGEIPTALAVLSPTARHVSEQRHVTETDFDQVWESDVILQHTVRTYEGGPPRQTHYRSLKVLDPHNGEDLRVRCWWLARDAIPVVIAVTLYETGPPGLVAALVEGAEVLRAQHVPVGLKADLRTSLGRADLAPLSSLFQDIHLPRGYDLPSAMSAFTQLSNVSLVDNHTIQDLSAFTGCAPTLTELLLMDCSALVSLVGLPALTHLTTLTVAGCPLSAETDLTKLPVSLEELFLDGSEIPSLYGVQHCPALRALFLRHLPVTSWEPLLSCRSLRSLSIEDAALSPFTEVSLPQLLSLTLSHTAVGALPLTACSPSLTKVRIQDGTVPLSLAGIEGHPTLELISIAGTETVETEEEIKRLARSCPRLTEVYGLLGEEERYD</sequence>
<keyword evidence="1" id="KW-0433">Leucine-rich repeat</keyword>
<dbReference type="Proteomes" id="UP000515908">
    <property type="component" value="Chromosome 15"/>
</dbReference>
<accession>A0A7G2CLU2</accession>
<evidence type="ECO:0000313" key="3">
    <source>
        <dbReference type="EMBL" id="CAD2219891.1"/>
    </source>
</evidence>
<dbReference type="AlphaFoldDB" id="A0A7G2CLU2"/>
<dbReference type="VEuPathDB" id="TriTrypDB:ADEAN_000740400"/>